<feature type="region of interest" description="Disordered" evidence="1">
    <location>
        <begin position="665"/>
        <end position="685"/>
    </location>
</feature>
<dbReference type="Pfam" id="PF09250">
    <property type="entry name" value="Prim-Pol"/>
    <property type="match status" value="1"/>
</dbReference>
<organism evidence="3 4">
    <name type="scientific">Microbacterium rhizomatis</name>
    <dbReference type="NCBI Taxonomy" id="1631477"/>
    <lineage>
        <taxon>Bacteria</taxon>
        <taxon>Bacillati</taxon>
        <taxon>Actinomycetota</taxon>
        <taxon>Actinomycetes</taxon>
        <taxon>Micrococcales</taxon>
        <taxon>Microbacteriaceae</taxon>
        <taxon>Microbacterium</taxon>
    </lineage>
</organism>
<dbReference type="Pfam" id="PF13481">
    <property type="entry name" value="AAA_25"/>
    <property type="match status" value="1"/>
</dbReference>
<evidence type="ECO:0000256" key="1">
    <source>
        <dbReference type="SAM" id="MobiDB-lite"/>
    </source>
</evidence>
<dbReference type="SMART" id="SM00943">
    <property type="entry name" value="Prim-Pol"/>
    <property type="match status" value="1"/>
</dbReference>
<dbReference type="InterPro" id="IPR015330">
    <property type="entry name" value="DNA_primase/pol_bifunc_N"/>
</dbReference>
<evidence type="ECO:0000313" key="4">
    <source>
        <dbReference type="Proteomes" id="UP000325827"/>
    </source>
</evidence>
<accession>A0A5J5J5X3</accession>
<keyword evidence="4" id="KW-1185">Reference proteome</keyword>
<proteinExistence type="predicted"/>
<comment type="caution">
    <text evidence="3">The sequence shown here is derived from an EMBL/GenBank/DDBJ whole genome shotgun (WGS) entry which is preliminary data.</text>
</comment>
<gene>
    <name evidence="3" type="ORF">F6B43_01385</name>
</gene>
<name>A0A5J5J5X3_9MICO</name>
<reference evidence="4" key="1">
    <citation type="submission" date="2019-09" db="EMBL/GenBank/DDBJ databases">
        <title>Mumia zhuanghuii sp. nov. isolated from the intestinal contents of plateau pika (Ochotona curzoniae) in the Qinghai-Tibet plateau of China.</title>
        <authorList>
            <person name="Tian Z."/>
        </authorList>
    </citation>
    <scope>NUCLEOTIDE SEQUENCE [LARGE SCALE GENOMIC DNA]</scope>
    <source>
        <strain evidence="4">JCM 30598</strain>
    </source>
</reference>
<dbReference type="EMBL" id="VYSA01000001">
    <property type="protein sequence ID" value="KAA9110375.1"/>
    <property type="molecule type" value="Genomic_DNA"/>
</dbReference>
<dbReference type="Gene3D" id="3.40.50.300">
    <property type="entry name" value="P-loop containing nucleotide triphosphate hydrolases"/>
    <property type="match status" value="1"/>
</dbReference>
<dbReference type="OrthoDB" id="4934928at2"/>
<sequence>MKVATDTAARLAPATAAVILDQDTVTRALKWADAGWPTFALARRSKMPAIPNAHPDGDPLRGKCKGQCGRFGHGVHDASRDPSKIRVMFEGHPGAGIGGATTDRLVIDIDLQSGGYEVDVLPPTRTHLTGRGNGNTHRIYRLGRSELAQQIKSGKIITGVDIKTGPGSYIAMPGTKHPDTGGEYTVLDDQPEHFITDDEIRAIWSAYGAKLPGERIEQAGTVPPSPSRDLFNGSGHFGPSKVLEALRDPSSESGRNVQFATVVGHYARTYRDDYEMFAYHADVFAARQVPPMDTAEIEKVKRSIWDAEHSKEGERAWAVAQRVESKLIEHEAKGEFARTLAALDPAEPFDAGSLGEVLQRPDTTRFRVAELILSEGFTTVVAARKTGKTTFNLNLAHSLITGSDFLGRFPVDPVTGRVAILNFEVAAKQVAHWANLIGLDHDKLEIITLRGRRNPLLVPQDRAELAKYLRDRSVEFMFVDPFSRAFYGDNGNDNTQVQAFLNDLDVFARSEAGIKDVVLNVHAGWNGDRSRGASALEDHPDSIIWLRGGDRTEGDKSSYVAALGRDVDLDEVQLAFDPETYRLSLTGEGSRRDVKQQQKSADLEPRILALVADEPGIKSGAITESLRAVKARFQKGDETRTLKAMFEAGRIGWAKGDGNSSRWYPAGHPDAETKSPLSGMTEVGF</sequence>
<dbReference type="InterPro" id="IPR027417">
    <property type="entry name" value="P-loop_NTPase"/>
</dbReference>
<protein>
    <submittedName>
        <fullName evidence="3">AAA family ATPase</fullName>
    </submittedName>
</protein>
<dbReference type="AlphaFoldDB" id="A0A5J5J5X3"/>
<evidence type="ECO:0000313" key="3">
    <source>
        <dbReference type="EMBL" id="KAA9110375.1"/>
    </source>
</evidence>
<evidence type="ECO:0000259" key="2">
    <source>
        <dbReference type="SMART" id="SM00943"/>
    </source>
</evidence>
<feature type="domain" description="DNA primase/polymerase bifunctional N-terminal" evidence="2">
    <location>
        <begin position="28"/>
        <end position="194"/>
    </location>
</feature>
<dbReference type="SUPFAM" id="SSF52540">
    <property type="entry name" value="P-loop containing nucleoside triphosphate hydrolases"/>
    <property type="match status" value="1"/>
</dbReference>
<dbReference type="Proteomes" id="UP000325827">
    <property type="component" value="Unassembled WGS sequence"/>
</dbReference>
<dbReference type="SUPFAM" id="SSF56747">
    <property type="entry name" value="Prim-pol domain"/>
    <property type="match status" value="1"/>
</dbReference>
<dbReference type="RefSeq" id="WP_150447151.1">
    <property type="nucleotide sequence ID" value="NZ_VYSA01000001.1"/>
</dbReference>